<dbReference type="EMBL" id="JACEZT010000009">
    <property type="protein sequence ID" value="MBA5638452.1"/>
    <property type="molecule type" value="Genomic_DNA"/>
</dbReference>
<evidence type="ECO:0000256" key="2">
    <source>
        <dbReference type="SAM" id="Phobius"/>
    </source>
</evidence>
<keyword evidence="2" id="KW-0812">Transmembrane</keyword>
<accession>A0A7W2ETR7</accession>
<keyword evidence="1" id="KW-0175">Coiled coil</keyword>
<comment type="caution">
    <text evidence="3">The sequence shown here is derived from an EMBL/GenBank/DDBJ whole genome shotgun (WGS) entry which is preliminary data.</text>
</comment>
<dbReference type="AlphaFoldDB" id="A0A7W2ETR7"/>
<keyword evidence="4" id="KW-1185">Reference proteome</keyword>
<keyword evidence="2" id="KW-0472">Membrane</keyword>
<gene>
    <name evidence="3" type="ORF">H3H37_15440</name>
</gene>
<proteinExistence type="predicted"/>
<dbReference type="Proteomes" id="UP000534388">
    <property type="component" value="Unassembled WGS sequence"/>
</dbReference>
<feature type="transmembrane region" description="Helical" evidence="2">
    <location>
        <begin position="147"/>
        <end position="167"/>
    </location>
</feature>
<feature type="coiled-coil region" evidence="1">
    <location>
        <begin position="198"/>
        <end position="225"/>
    </location>
</feature>
<reference evidence="3 4" key="1">
    <citation type="submission" date="2020-07" db="EMBL/GenBank/DDBJ databases">
        <title>Novel species isolated from subtropical streams in China.</title>
        <authorList>
            <person name="Lu H."/>
        </authorList>
    </citation>
    <scope>NUCLEOTIDE SEQUENCE [LARGE SCALE GENOMIC DNA]</scope>
    <source>
        <strain evidence="3 4">LX20W</strain>
    </source>
</reference>
<name>A0A7W2ETR7_9BURK</name>
<dbReference type="RefSeq" id="WP_182164000.1">
    <property type="nucleotide sequence ID" value="NZ_JACEZT010000009.1"/>
</dbReference>
<evidence type="ECO:0008006" key="5">
    <source>
        <dbReference type="Google" id="ProtNLM"/>
    </source>
</evidence>
<keyword evidence="2" id="KW-1133">Transmembrane helix</keyword>
<organism evidence="3 4">
    <name type="scientific">Rugamonas brunnea</name>
    <dbReference type="NCBI Taxonomy" id="2758569"/>
    <lineage>
        <taxon>Bacteria</taxon>
        <taxon>Pseudomonadati</taxon>
        <taxon>Pseudomonadota</taxon>
        <taxon>Betaproteobacteria</taxon>
        <taxon>Burkholderiales</taxon>
        <taxon>Oxalobacteraceae</taxon>
        <taxon>Telluria group</taxon>
        <taxon>Rugamonas</taxon>
    </lineage>
</organism>
<evidence type="ECO:0000256" key="1">
    <source>
        <dbReference type="SAM" id="Coils"/>
    </source>
</evidence>
<evidence type="ECO:0000313" key="4">
    <source>
        <dbReference type="Proteomes" id="UP000534388"/>
    </source>
</evidence>
<sequence>MSRLSVTISAPIILIGVLAIALNAYLSVGKLDRTLNELEQSRLHLILDDLRDNLETGLDLGLPLKSLGNAQAAIEREARQDGAIVGIRVLDADGAPVFSTGDPAHGAPLRAALSNNLGVAMGAIELRYARQADELSVAAYADQLARAAAWIAATGALLALAAIRFWMRRIGRTVDTIASTLDRKPPPPHPDPEAAILAGRARERADHALRELEQATRAMREASLQRERP</sequence>
<protein>
    <recommendedName>
        <fullName evidence="5">HAMP domain-containing protein</fullName>
    </recommendedName>
</protein>
<evidence type="ECO:0000313" key="3">
    <source>
        <dbReference type="EMBL" id="MBA5638452.1"/>
    </source>
</evidence>